<gene>
    <name evidence="3" type="ORF">CUT44_27810</name>
</gene>
<reference evidence="3 4" key="1">
    <citation type="submission" date="2017-11" db="EMBL/GenBank/DDBJ databases">
        <title>Streptomyces carmine sp. nov., a novel actinomycete isolated from Sophora alopecuroides in Xinjiang, China.</title>
        <authorList>
            <person name="Wang Y."/>
            <person name="Luo X."/>
            <person name="Wan C."/>
            <person name="Zhang L."/>
        </authorList>
    </citation>
    <scope>NUCLEOTIDE SEQUENCE [LARGE SCALE GENOMIC DNA]</scope>
    <source>
        <strain evidence="3 4">TRM SA0054</strain>
    </source>
</reference>
<evidence type="ECO:0000313" key="3">
    <source>
        <dbReference type="EMBL" id="PJE94112.1"/>
    </source>
</evidence>
<protein>
    <submittedName>
        <fullName evidence="3">Uncharacterized protein</fullName>
    </submittedName>
</protein>
<sequence length="76" mass="7275">MRHIAEQWCGPGARRRAAADAVAAALIAVGGLVLAGAATADPDPTPDTAVGATPHPGHLHDGAPDGPGGPAARAVG</sequence>
<keyword evidence="4" id="KW-1185">Reference proteome</keyword>
<organism evidence="3 4">
    <name type="scientific">Streptomyces carminius</name>
    <dbReference type="NCBI Taxonomy" id="2665496"/>
    <lineage>
        <taxon>Bacteria</taxon>
        <taxon>Bacillati</taxon>
        <taxon>Actinomycetota</taxon>
        <taxon>Actinomycetes</taxon>
        <taxon>Kitasatosporales</taxon>
        <taxon>Streptomycetaceae</taxon>
        <taxon>Streptomyces</taxon>
    </lineage>
</organism>
<evidence type="ECO:0000313" key="4">
    <source>
        <dbReference type="Proteomes" id="UP000230407"/>
    </source>
</evidence>
<keyword evidence="2" id="KW-0472">Membrane</keyword>
<feature type="region of interest" description="Disordered" evidence="1">
    <location>
        <begin position="37"/>
        <end position="76"/>
    </location>
</feature>
<dbReference type="AlphaFoldDB" id="A0A2M8LQ93"/>
<name>A0A2M8LQ93_9ACTN</name>
<feature type="transmembrane region" description="Helical" evidence="2">
    <location>
        <begin position="21"/>
        <end position="40"/>
    </location>
</feature>
<proteinExistence type="predicted"/>
<evidence type="ECO:0000256" key="2">
    <source>
        <dbReference type="SAM" id="Phobius"/>
    </source>
</evidence>
<comment type="caution">
    <text evidence="3">The sequence shown here is derived from an EMBL/GenBank/DDBJ whole genome shotgun (WGS) entry which is preliminary data.</text>
</comment>
<feature type="compositionally biased region" description="Low complexity" evidence="1">
    <location>
        <begin position="37"/>
        <end position="56"/>
    </location>
</feature>
<dbReference type="RefSeq" id="WP_100204724.1">
    <property type="nucleotide sequence ID" value="NZ_PGGW01000069.1"/>
</dbReference>
<evidence type="ECO:0000256" key="1">
    <source>
        <dbReference type="SAM" id="MobiDB-lite"/>
    </source>
</evidence>
<accession>A0A2M8LQ93</accession>
<keyword evidence="2" id="KW-0812">Transmembrane</keyword>
<dbReference type="Proteomes" id="UP000230407">
    <property type="component" value="Unassembled WGS sequence"/>
</dbReference>
<dbReference type="EMBL" id="PGGW01000069">
    <property type="protein sequence ID" value="PJE94112.1"/>
    <property type="molecule type" value="Genomic_DNA"/>
</dbReference>
<keyword evidence="2" id="KW-1133">Transmembrane helix</keyword>